<evidence type="ECO:0000256" key="5">
    <source>
        <dbReference type="ARBA" id="ARBA00023136"/>
    </source>
</evidence>
<comment type="caution">
    <text evidence="7">The sequence shown here is derived from an EMBL/GenBank/DDBJ whole genome shotgun (WGS) entry which is preliminary data.</text>
</comment>
<evidence type="ECO:0000256" key="6">
    <source>
        <dbReference type="SAM" id="Phobius"/>
    </source>
</evidence>
<feature type="transmembrane region" description="Helical" evidence="6">
    <location>
        <begin position="370"/>
        <end position="391"/>
    </location>
</feature>
<dbReference type="InterPro" id="IPR018385">
    <property type="entry name" value="C4_dicarb_anaerob_car-like"/>
</dbReference>
<reference evidence="7 8" key="1">
    <citation type="submission" date="2020-08" db="EMBL/GenBank/DDBJ databases">
        <title>Novel species isolated from subtropical streams in China.</title>
        <authorList>
            <person name="Lu H."/>
        </authorList>
    </citation>
    <scope>NUCLEOTIDE SEQUENCE [LARGE SCALE GENOMIC DNA]</scope>
    <source>
        <strain evidence="7 8">CY18W</strain>
    </source>
</reference>
<keyword evidence="3 6" id="KW-0812">Transmembrane</keyword>
<dbReference type="PANTHER" id="PTHR43652:SF2">
    <property type="entry name" value="BASIC AMINO ACID ANTIPORTER YFCC-RELATED"/>
    <property type="match status" value="1"/>
</dbReference>
<evidence type="ECO:0000256" key="2">
    <source>
        <dbReference type="ARBA" id="ARBA00022475"/>
    </source>
</evidence>
<dbReference type="PANTHER" id="PTHR43652">
    <property type="entry name" value="BASIC AMINO ACID ANTIPORTER YFCC-RELATED"/>
    <property type="match status" value="1"/>
</dbReference>
<evidence type="ECO:0000313" key="8">
    <source>
        <dbReference type="Proteomes" id="UP000650424"/>
    </source>
</evidence>
<feature type="transmembrane region" description="Helical" evidence="6">
    <location>
        <begin position="232"/>
        <end position="251"/>
    </location>
</feature>
<dbReference type="EMBL" id="JACOGF010000001">
    <property type="protein sequence ID" value="MBC3915880.1"/>
    <property type="molecule type" value="Genomic_DNA"/>
</dbReference>
<dbReference type="Pfam" id="PF03606">
    <property type="entry name" value="DcuC"/>
    <property type="match status" value="1"/>
</dbReference>
<protein>
    <submittedName>
        <fullName evidence="7">YfcC family protein</fullName>
    </submittedName>
</protein>
<feature type="transmembrane region" description="Helical" evidence="6">
    <location>
        <begin position="142"/>
        <end position="161"/>
    </location>
</feature>
<feature type="transmembrane region" description="Helical" evidence="6">
    <location>
        <begin position="33"/>
        <end position="50"/>
    </location>
</feature>
<sequence length="480" mass="50725">MTMSNMIDKPDKADSDQPATDNIVKRRWALEPVMMMFIALAIGVLLTWVLPSGEYQRSGASEVSPVVPGSYHTIPKTISATALIQQPQSKTEAAPLSPMAIFTSVPAGLVKSANLIFMILLLGGLLGVFRATGAFDAGIERLLGLTGGRVVILTPVVMVILSAGSTFLGMITEYLIFIPVVIAIAERLGMSRLYGFTLLTLAAKVGYLASVSNPLALLIAQPIVGVPVFSGALVRLTLWAIFLTLAILFVLRMESRPVKAAVFESKPLSKPHFLVIAIVCIALAVLVYGSTALGWRDSQFATLYMVTALCVGLAYGMGARVGAHAFVEGMNSMTLAALLLGMARGVEIVLREGRILDTIIAYASAQVEHLSPILVAPIIMGLEMVLTLLIPSTSAKAALSIPILGPIGESVGVSGQTTVLAFILGNGLVNMFSPTSGMLLAFLAAGGIPYGRWFRLILPLFGVFTVIAAVATMLAVVLHY</sequence>
<evidence type="ECO:0000313" key="7">
    <source>
        <dbReference type="EMBL" id="MBC3915880.1"/>
    </source>
</evidence>
<dbReference type="RefSeq" id="WP_186945151.1">
    <property type="nucleotide sequence ID" value="NZ_JACOGF010000001.1"/>
</dbReference>
<dbReference type="InterPro" id="IPR051679">
    <property type="entry name" value="DASS-Related_Transporters"/>
</dbReference>
<keyword evidence="4 6" id="KW-1133">Transmembrane helix</keyword>
<feature type="transmembrane region" description="Helical" evidence="6">
    <location>
        <begin position="115"/>
        <end position="135"/>
    </location>
</feature>
<proteinExistence type="predicted"/>
<feature type="transmembrane region" description="Helical" evidence="6">
    <location>
        <begin position="301"/>
        <end position="321"/>
    </location>
</feature>
<keyword evidence="2" id="KW-1003">Cell membrane</keyword>
<evidence type="ECO:0000256" key="1">
    <source>
        <dbReference type="ARBA" id="ARBA00004651"/>
    </source>
</evidence>
<feature type="transmembrane region" description="Helical" evidence="6">
    <location>
        <begin position="431"/>
        <end position="450"/>
    </location>
</feature>
<feature type="transmembrane region" description="Helical" evidence="6">
    <location>
        <begin position="167"/>
        <end position="185"/>
    </location>
</feature>
<gene>
    <name evidence="7" type="ORF">H8L32_00150</name>
</gene>
<comment type="subcellular location">
    <subcellularLocation>
        <location evidence="1">Cell membrane</location>
        <topology evidence="1">Multi-pass membrane protein</topology>
    </subcellularLocation>
</comment>
<keyword evidence="8" id="KW-1185">Reference proteome</keyword>
<organism evidence="7 8">
    <name type="scientific">Undibacterium hunanense</name>
    <dbReference type="NCBI Taxonomy" id="2762292"/>
    <lineage>
        <taxon>Bacteria</taxon>
        <taxon>Pseudomonadati</taxon>
        <taxon>Pseudomonadota</taxon>
        <taxon>Betaproteobacteria</taxon>
        <taxon>Burkholderiales</taxon>
        <taxon>Oxalobacteraceae</taxon>
        <taxon>Undibacterium</taxon>
    </lineage>
</organism>
<name>A0ABR6ZIZ1_9BURK</name>
<feature type="transmembrane region" description="Helical" evidence="6">
    <location>
        <begin position="272"/>
        <end position="295"/>
    </location>
</feature>
<accession>A0ABR6ZIZ1</accession>
<keyword evidence="5 6" id="KW-0472">Membrane</keyword>
<feature type="transmembrane region" description="Helical" evidence="6">
    <location>
        <begin position="457"/>
        <end position="478"/>
    </location>
</feature>
<evidence type="ECO:0000256" key="3">
    <source>
        <dbReference type="ARBA" id="ARBA00022692"/>
    </source>
</evidence>
<evidence type="ECO:0000256" key="4">
    <source>
        <dbReference type="ARBA" id="ARBA00022989"/>
    </source>
</evidence>
<feature type="transmembrane region" description="Helical" evidence="6">
    <location>
        <begin position="197"/>
        <end position="220"/>
    </location>
</feature>
<dbReference type="Proteomes" id="UP000650424">
    <property type="component" value="Unassembled WGS sequence"/>
</dbReference>